<evidence type="ECO:0000313" key="2">
    <source>
        <dbReference type="EMBL" id="KAK7339025.1"/>
    </source>
</evidence>
<name>A0AAN9LMZ0_CANGL</name>
<gene>
    <name evidence="2" type="ORF">VNO77_19665</name>
</gene>
<feature type="region of interest" description="Disordered" evidence="1">
    <location>
        <begin position="41"/>
        <end position="79"/>
    </location>
</feature>
<comment type="caution">
    <text evidence="2">The sequence shown here is derived from an EMBL/GenBank/DDBJ whole genome shotgun (WGS) entry which is preliminary data.</text>
</comment>
<evidence type="ECO:0000313" key="3">
    <source>
        <dbReference type="Proteomes" id="UP001367508"/>
    </source>
</evidence>
<protein>
    <submittedName>
        <fullName evidence="2">Uncharacterized protein</fullName>
    </submittedName>
</protein>
<organism evidence="2 3">
    <name type="scientific">Canavalia gladiata</name>
    <name type="common">Sword bean</name>
    <name type="synonym">Dolichos gladiatus</name>
    <dbReference type="NCBI Taxonomy" id="3824"/>
    <lineage>
        <taxon>Eukaryota</taxon>
        <taxon>Viridiplantae</taxon>
        <taxon>Streptophyta</taxon>
        <taxon>Embryophyta</taxon>
        <taxon>Tracheophyta</taxon>
        <taxon>Spermatophyta</taxon>
        <taxon>Magnoliopsida</taxon>
        <taxon>eudicotyledons</taxon>
        <taxon>Gunneridae</taxon>
        <taxon>Pentapetalae</taxon>
        <taxon>rosids</taxon>
        <taxon>fabids</taxon>
        <taxon>Fabales</taxon>
        <taxon>Fabaceae</taxon>
        <taxon>Papilionoideae</taxon>
        <taxon>50 kb inversion clade</taxon>
        <taxon>NPAAA clade</taxon>
        <taxon>indigoferoid/millettioid clade</taxon>
        <taxon>Phaseoleae</taxon>
        <taxon>Canavalia</taxon>
    </lineage>
</organism>
<proteinExistence type="predicted"/>
<dbReference type="EMBL" id="JAYMYQ010000004">
    <property type="protein sequence ID" value="KAK7339025.1"/>
    <property type="molecule type" value="Genomic_DNA"/>
</dbReference>
<dbReference type="Proteomes" id="UP001367508">
    <property type="component" value="Unassembled WGS sequence"/>
</dbReference>
<reference evidence="2 3" key="1">
    <citation type="submission" date="2024-01" db="EMBL/GenBank/DDBJ databases">
        <title>The genomes of 5 underutilized Papilionoideae crops provide insights into root nodulation and disease resistanc.</title>
        <authorList>
            <person name="Jiang F."/>
        </authorList>
    </citation>
    <scope>NUCLEOTIDE SEQUENCE [LARGE SCALE GENOMIC DNA]</scope>
    <source>
        <strain evidence="2">LVBAO_FW01</strain>
        <tissue evidence="2">Leaves</tissue>
    </source>
</reference>
<feature type="compositionally biased region" description="Polar residues" evidence="1">
    <location>
        <begin position="53"/>
        <end position="79"/>
    </location>
</feature>
<dbReference type="AlphaFoldDB" id="A0AAN9LMZ0"/>
<accession>A0AAN9LMZ0</accession>
<evidence type="ECO:0000256" key="1">
    <source>
        <dbReference type="SAM" id="MobiDB-lite"/>
    </source>
</evidence>
<keyword evidence="3" id="KW-1185">Reference proteome</keyword>
<sequence>MHMESTTLIARGGTISILLSYIRDIREGRFGSGADAQLSLSSSSTFSQSPNSYYTQNPGSPSTHGDSYEPQTYSSPGSAEVTSDIFILSKEMGPLNGIDAESGTSTEFKVAQAWR</sequence>
<feature type="compositionally biased region" description="Low complexity" evidence="1">
    <location>
        <begin position="41"/>
        <end position="52"/>
    </location>
</feature>